<comment type="caution">
    <text evidence="2">The sequence shown here is derived from an EMBL/GenBank/DDBJ whole genome shotgun (WGS) entry which is preliminary data.</text>
</comment>
<dbReference type="AlphaFoldDB" id="A0A9X4DAJ6"/>
<dbReference type="NCBIfam" id="NF033928">
    <property type="entry name" value="alph_xenorhab_A"/>
    <property type="match status" value="1"/>
</dbReference>
<evidence type="ECO:0000313" key="1">
    <source>
        <dbReference type="EMBL" id="MDD2105265.1"/>
    </source>
</evidence>
<evidence type="ECO:0000313" key="3">
    <source>
        <dbReference type="Proteomes" id="UP001150728"/>
    </source>
</evidence>
<evidence type="ECO:0000313" key="2">
    <source>
        <dbReference type="EMBL" id="MDD2112952.1"/>
    </source>
</evidence>
<name>A0A9X4DAJ6_9PSED</name>
<reference evidence="2" key="1">
    <citation type="submission" date="2022-07" db="EMBL/GenBank/DDBJ databases">
        <title>Multi-strain Analysis of Pseudomonas putida Reveals Metabolic and Genetic Diversity.</title>
        <authorList>
            <person name="Monk J.M."/>
        </authorList>
    </citation>
    <scope>NUCLEOTIDE SEQUENCE</scope>
    <source>
        <strain evidence="1">17514</strain>
        <strain evidence="2">17633</strain>
    </source>
</reference>
<sequence>MGSDVVEPKALPFDKLTEDQRVEFIPSQIFELKKNEPAFIFSRDNLRTIKRYENAVRQLPKDYEVKVNETFAALGLDINDVNVFFNNLRSHVNSWDRVEDACKTMGADLQVFAEDLIDEANNLISKIKCMDAWESAAIVRDDTDSVGLSAVDTHIFRESVDIHLSAITEDIEAKLDGIRHVKALIDRFGDDIIENLQPMAKSLLNRIGGENIPEALAKLEPELDELDAEILKKLDEYNALVGTAFYGLVFGPLGLIVTGGIYGAQAEKVRADKNELIRDREKLAARRSGLLGGASEFEVIRTHVSDMQFRLVDVGTAIKNLEDVWVLMEAYAKNSKKRAAGVSTQLALKRFVDRFQRVISPWENILGISNNISRLFNEALQDY</sequence>
<proteinExistence type="predicted"/>
<dbReference type="Proteomes" id="UP001150678">
    <property type="component" value="Unassembled WGS sequence"/>
</dbReference>
<organism evidence="2 3">
    <name type="scientific">Pseudomonas asiatica</name>
    <dbReference type="NCBI Taxonomy" id="2219225"/>
    <lineage>
        <taxon>Bacteria</taxon>
        <taxon>Pseudomonadati</taxon>
        <taxon>Pseudomonadota</taxon>
        <taxon>Gammaproteobacteria</taxon>
        <taxon>Pseudomonadales</taxon>
        <taxon>Pseudomonadaceae</taxon>
        <taxon>Pseudomonas</taxon>
    </lineage>
</organism>
<dbReference type="Gene3D" id="1.20.1170.10">
    <property type="match status" value="1"/>
</dbReference>
<dbReference type="SUPFAM" id="SSF58100">
    <property type="entry name" value="Bacterial hemolysins"/>
    <property type="match status" value="1"/>
</dbReference>
<protein>
    <submittedName>
        <fullName evidence="2">Alpha-xenorhabdolysin family binary toxin subunit A</fullName>
    </submittedName>
</protein>
<dbReference type="RefSeq" id="WP_137162297.1">
    <property type="nucleotide sequence ID" value="NZ_CP128558.1"/>
</dbReference>
<dbReference type="EMBL" id="JANIAN010000002">
    <property type="protein sequence ID" value="MDD2105265.1"/>
    <property type="molecule type" value="Genomic_DNA"/>
</dbReference>
<gene>
    <name evidence="1" type="ORF">NP533_03505</name>
    <name evidence="2" type="ORF">NP554_14325</name>
</gene>
<dbReference type="CDD" id="cd22657">
    <property type="entry name" value="ClyA_XaxA-like"/>
    <property type="match status" value="1"/>
</dbReference>
<dbReference type="EMBL" id="JANIAM010000010">
    <property type="protein sequence ID" value="MDD2112952.1"/>
    <property type="molecule type" value="Genomic_DNA"/>
</dbReference>
<accession>A0A9X4DAJ6</accession>
<dbReference type="Proteomes" id="UP001150728">
    <property type="component" value="Unassembled WGS sequence"/>
</dbReference>